<evidence type="ECO:0000313" key="2">
    <source>
        <dbReference type="EMBL" id="GHI14325.1"/>
    </source>
</evidence>
<feature type="transmembrane region" description="Helical" evidence="1">
    <location>
        <begin position="113"/>
        <end position="136"/>
    </location>
</feature>
<feature type="transmembrane region" description="Helical" evidence="1">
    <location>
        <begin position="42"/>
        <end position="67"/>
    </location>
</feature>
<proteinExistence type="predicted"/>
<keyword evidence="3" id="KW-1185">Reference proteome</keyword>
<dbReference type="Proteomes" id="UP000660554">
    <property type="component" value="Unassembled WGS sequence"/>
</dbReference>
<keyword evidence="1" id="KW-0472">Membrane</keyword>
<keyword evidence="1" id="KW-1133">Transmembrane helix</keyword>
<sequence>MAVAVEEKRAWIMIVVTAVSYTAYLAVVLGRSGAGPITQEPYVAALLWTVGSAIAASIALHITVALLSPEEGRAKDQRDREIHHFGDHIGQSFVVVGGVAALVLAMAEADRFWIANAVYLAFVLSALLGSTAKIVAYRTGFQPW</sequence>
<evidence type="ECO:0000256" key="1">
    <source>
        <dbReference type="SAM" id="Phobius"/>
    </source>
</evidence>
<keyword evidence="1" id="KW-0812">Transmembrane</keyword>
<evidence type="ECO:0000313" key="3">
    <source>
        <dbReference type="Proteomes" id="UP000660554"/>
    </source>
</evidence>
<gene>
    <name evidence="2" type="ORF">Scinn_37880</name>
</gene>
<comment type="caution">
    <text evidence="2">The sequence shown here is derived from an EMBL/GenBank/DDBJ whole genome shotgun (WGS) entry which is preliminary data.</text>
</comment>
<feature type="transmembrane region" description="Helical" evidence="1">
    <location>
        <begin position="12"/>
        <end position="30"/>
    </location>
</feature>
<protein>
    <recommendedName>
        <fullName evidence="4">Integral membrane protein</fullName>
    </recommendedName>
</protein>
<evidence type="ECO:0008006" key="4">
    <source>
        <dbReference type="Google" id="ProtNLM"/>
    </source>
</evidence>
<name>A0ABQ3NNI6_STRVG</name>
<accession>A0ABQ3NNI6</accession>
<organism evidence="2 3">
    <name type="scientific">Streptomyces virginiae</name>
    <name type="common">Streptomyces cinnamonensis</name>
    <dbReference type="NCBI Taxonomy" id="1961"/>
    <lineage>
        <taxon>Bacteria</taxon>
        <taxon>Bacillati</taxon>
        <taxon>Actinomycetota</taxon>
        <taxon>Actinomycetes</taxon>
        <taxon>Kitasatosporales</taxon>
        <taxon>Streptomycetaceae</taxon>
        <taxon>Streptomyces</taxon>
    </lineage>
</organism>
<reference evidence="3" key="1">
    <citation type="submission" date="2020-09" db="EMBL/GenBank/DDBJ databases">
        <title>Whole genome shotgun sequence of Streptomyces cinnamonensis NBRC 15873.</title>
        <authorList>
            <person name="Komaki H."/>
            <person name="Tamura T."/>
        </authorList>
    </citation>
    <scope>NUCLEOTIDE SEQUENCE [LARGE SCALE GENOMIC DNA]</scope>
    <source>
        <strain evidence="3">NBRC 15873</strain>
    </source>
</reference>
<dbReference type="EMBL" id="BNDV01000008">
    <property type="protein sequence ID" value="GHI14325.1"/>
    <property type="molecule type" value="Genomic_DNA"/>
</dbReference>
<feature type="transmembrane region" description="Helical" evidence="1">
    <location>
        <begin position="88"/>
        <end position="107"/>
    </location>
</feature>